<evidence type="ECO:0000256" key="1">
    <source>
        <dbReference type="ARBA" id="ARBA00005715"/>
    </source>
</evidence>
<gene>
    <name evidence="9" type="ORF">SAMN04488090_0696</name>
</gene>
<evidence type="ECO:0000256" key="3">
    <source>
        <dbReference type="ARBA" id="ARBA00022741"/>
    </source>
</evidence>
<dbReference type="InterPro" id="IPR031475">
    <property type="entry name" value="NBD_C"/>
</dbReference>
<accession>A0A1G9J122</accession>
<evidence type="ECO:0000256" key="2">
    <source>
        <dbReference type="ARBA" id="ARBA00022679"/>
    </source>
</evidence>
<dbReference type="EMBL" id="FNGS01000001">
    <property type="protein sequence ID" value="SDL30903.1"/>
    <property type="molecule type" value="Genomic_DNA"/>
</dbReference>
<dbReference type="GO" id="GO:0016301">
    <property type="term" value="F:kinase activity"/>
    <property type="evidence" value="ECO:0007669"/>
    <property type="project" value="UniProtKB-KW"/>
</dbReference>
<feature type="domain" description="Four-carbon acid sugar kinase nucleotide binding" evidence="8">
    <location>
        <begin position="237"/>
        <end position="345"/>
    </location>
</feature>
<keyword evidence="4" id="KW-0418">Kinase</keyword>
<feature type="domain" description="Four-carbon acid sugar kinase N-terminal" evidence="7">
    <location>
        <begin position="2"/>
        <end position="150"/>
    </location>
</feature>
<evidence type="ECO:0000259" key="8">
    <source>
        <dbReference type="Pfam" id="PF17042"/>
    </source>
</evidence>
<evidence type="ECO:0000256" key="5">
    <source>
        <dbReference type="ARBA" id="ARBA00022840"/>
    </source>
</evidence>
<dbReference type="InterPro" id="IPR042213">
    <property type="entry name" value="NBD_C_sf"/>
</dbReference>
<dbReference type="Pfam" id="PF17042">
    <property type="entry name" value="NBD_C"/>
    <property type="match status" value="1"/>
</dbReference>
<dbReference type="OrthoDB" id="9778478at2"/>
<keyword evidence="3" id="KW-0547">Nucleotide-binding</keyword>
<dbReference type="RefSeq" id="WP_093197716.1">
    <property type="nucleotide sequence ID" value="NZ_FNGS01000001.1"/>
</dbReference>
<comment type="similarity">
    <text evidence="1">Belongs to the four-carbon acid sugar kinase family.</text>
</comment>
<protein>
    <submittedName>
        <fullName evidence="9">Uncharacterized conserved protein YgbK, DUF1537 family</fullName>
    </submittedName>
</protein>
<keyword evidence="6" id="KW-0119">Carbohydrate metabolism</keyword>
<evidence type="ECO:0000313" key="10">
    <source>
        <dbReference type="Proteomes" id="UP000198901"/>
    </source>
</evidence>
<dbReference type="Pfam" id="PF07005">
    <property type="entry name" value="SBD_N"/>
    <property type="match status" value="1"/>
</dbReference>
<dbReference type="AlphaFoldDB" id="A0A1G9J122"/>
<dbReference type="SUPFAM" id="SSF142764">
    <property type="entry name" value="YgbK-like"/>
    <property type="match status" value="1"/>
</dbReference>
<dbReference type="InterPro" id="IPR010737">
    <property type="entry name" value="4-carb_acid_sugar_kinase_N"/>
</dbReference>
<dbReference type="Gene3D" id="3.40.50.10840">
    <property type="entry name" value="Putative sugar-binding, N-terminal domain"/>
    <property type="match status" value="1"/>
</dbReference>
<proteinExistence type="inferred from homology"/>
<dbReference type="GO" id="GO:0005524">
    <property type="term" value="F:ATP binding"/>
    <property type="evidence" value="ECO:0007669"/>
    <property type="project" value="UniProtKB-KW"/>
</dbReference>
<evidence type="ECO:0000259" key="7">
    <source>
        <dbReference type="Pfam" id="PF07005"/>
    </source>
</evidence>
<keyword evidence="10" id="KW-1185">Reference proteome</keyword>
<dbReference type="Proteomes" id="UP000198901">
    <property type="component" value="Unassembled WGS sequence"/>
</dbReference>
<evidence type="ECO:0000256" key="6">
    <source>
        <dbReference type="ARBA" id="ARBA00023277"/>
    </source>
</evidence>
<evidence type="ECO:0000313" key="9">
    <source>
        <dbReference type="EMBL" id="SDL30903.1"/>
    </source>
</evidence>
<keyword evidence="5" id="KW-0067">ATP-binding</keyword>
<keyword evidence="2" id="KW-0808">Transferase</keyword>
<evidence type="ECO:0000256" key="4">
    <source>
        <dbReference type="ARBA" id="ARBA00022777"/>
    </source>
</evidence>
<sequence>MIAVLADDLTGAAEIAGIGRRYGLRTELALDIIPDTQPDLLVVTADTRSLSEEEAIHRTGELCRKLLTLNPEWVYKKIDSVLRGHVRAELEVQRAVFGQQKVWIVPAHPLMERGVKNGLYVSGGRLISETAFAHDPEFPVKDARVTRLLNLPEAVSVRVGEPLPAFAGWFIGEATSPEEIAGWAMRCEGLLAGAAPFFEACLRQRAGAPVMPECPVPGKRRLYICGSTFRSEKTRRAAQTDGNVVVIPRENDQKAVLPERDTLILAAPTEREADPNAVKYRMATYAAELYTDFVPEELLIEGGATAAAVLRQLNFRHLTDVNELAPGVVRCRLPDNRHVILKPGSYPWAPGLWVAD</sequence>
<dbReference type="InterPro" id="IPR037051">
    <property type="entry name" value="4-carb_acid_sugar_kinase_N_sf"/>
</dbReference>
<organism evidence="9 10">
    <name type="scientific">Siphonobacter aquaeclarae</name>
    <dbReference type="NCBI Taxonomy" id="563176"/>
    <lineage>
        <taxon>Bacteria</taxon>
        <taxon>Pseudomonadati</taxon>
        <taxon>Bacteroidota</taxon>
        <taxon>Cytophagia</taxon>
        <taxon>Cytophagales</taxon>
        <taxon>Cytophagaceae</taxon>
        <taxon>Siphonobacter</taxon>
    </lineage>
</organism>
<name>A0A1G9J122_9BACT</name>
<reference evidence="9 10" key="1">
    <citation type="submission" date="2016-10" db="EMBL/GenBank/DDBJ databases">
        <authorList>
            <person name="de Groot N.N."/>
        </authorList>
    </citation>
    <scope>NUCLEOTIDE SEQUENCE [LARGE SCALE GENOMIC DNA]</scope>
    <source>
        <strain evidence="9 10">DSM 21668</strain>
    </source>
</reference>
<dbReference type="STRING" id="563176.SAMN04488090_0696"/>
<dbReference type="Gene3D" id="3.40.980.20">
    <property type="entry name" value="Four-carbon acid sugar kinase, nucleotide binding domain"/>
    <property type="match status" value="1"/>
</dbReference>